<dbReference type="Proteomes" id="UP001055101">
    <property type="component" value="Unassembled WGS sequence"/>
</dbReference>
<accession>A0ABQ4TLX8</accession>
<sequence length="110" mass="12074">MTPPKKRRGGVRKDAASESRLIGTWRIYESDLWNTDYLDMVDPATMTIPANGLGESCFGVVTYATDIRFAGPDDIAFTFAGSDEGDEVGVLEIELSFHPGDDAVLKARRM</sequence>
<evidence type="ECO:0000313" key="2">
    <source>
        <dbReference type="Proteomes" id="UP001055101"/>
    </source>
</evidence>
<organism evidence="1 2">
    <name type="scientific">Methylobacterium thuringiense</name>
    <dbReference type="NCBI Taxonomy" id="1003091"/>
    <lineage>
        <taxon>Bacteria</taxon>
        <taxon>Pseudomonadati</taxon>
        <taxon>Pseudomonadota</taxon>
        <taxon>Alphaproteobacteria</taxon>
        <taxon>Hyphomicrobiales</taxon>
        <taxon>Methylobacteriaceae</taxon>
        <taxon>Methylobacterium</taxon>
    </lineage>
</organism>
<evidence type="ECO:0000313" key="1">
    <source>
        <dbReference type="EMBL" id="GJE56296.1"/>
    </source>
</evidence>
<keyword evidence="2" id="KW-1185">Reference proteome</keyword>
<gene>
    <name evidence="1" type="ORF">EKPJFOCH_2797</name>
</gene>
<proteinExistence type="predicted"/>
<dbReference type="RefSeq" id="WP_147814599.1">
    <property type="nucleotide sequence ID" value="NZ_BPRA01000012.1"/>
</dbReference>
<comment type="caution">
    <text evidence="1">The sequence shown here is derived from an EMBL/GenBank/DDBJ whole genome shotgun (WGS) entry which is preliminary data.</text>
</comment>
<evidence type="ECO:0008006" key="3">
    <source>
        <dbReference type="Google" id="ProtNLM"/>
    </source>
</evidence>
<reference evidence="1" key="1">
    <citation type="journal article" date="2021" name="Front. Microbiol.">
        <title>Comprehensive Comparative Genomics and Phenotyping of Methylobacterium Species.</title>
        <authorList>
            <person name="Alessa O."/>
            <person name="Ogura Y."/>
            <person name="Fujitani Y."/>
            <person name="Takami H."/>
            <person name="Hayashi T."/>
            <person name="Sahin N."/>
            <person name="Tani A."/>
        </authorList>
    </citation>
    <scope>NUCLEOTIDE SEQUENCE</scope>
    <source>
        <strain evidence="1">DSM 23674</strain>
    </source>
</reference>
<dbReference type="EMBL" id="BPRA01000012">
    <property type="protein sequence ID" value="GJE56296.1"/>
    <property type="molecule type" value="Genomic_DNA"/>
</dbReference>
<name>A0ABQ4TLX8_9HYPH</name>
<protein>
    <recommendedName>
        <fullName evidence="3">Lipocalin-like domain-containing protein</fullName>
    </recommendedName>
</protein>
<reference evidence="1" key="2">
    <citation type="submission" date="2021-08" db="EMBL/GenBank/DDBJ databases">
        <authorList>
            <person name="Tani A."/>
            <person name="Ola A."/>
            <person name="Ogura Y."/>
            <person name="Katsura K."/>
            <person name="Hayashi T."/>
        </authorList>
    </citation>
    <scope>NUCLEOTIDE SEQUENCE</scope>
    <source>
        <strain evidence="1">DSM 23674</strain>
    </source>
</reference>